<reference evidence="5 6" key="1">
    <citation type="journal article" date="2012" name="Genome Biol.">
        <title>Sequencing three crocodilian genomes to illuminate the evolution of archosaurs and amniotes.</title>
        <authorList>
            <person name="St John J.A."/>
            <person name="Braun E.L."/>
            <person name="Isberg S.R."/>
            <person name="Miles L.G."/>
            <person name="Chong A.Y."/>
            <person name="Gongora J."/>
            <person name="Dalzell P."/>
            <person name="Moran C."/>
            <person name="Bed'hom B."/>
            <person name="Abzhanov A."/>
            <person name="Burgess S.C."/>
            <person name="Cooksey A.M."/>
            <person name="Castoe T.A."/>
            <person name="Crawford N.G."/>
            <person name="Densmore L.D."/>
            <person name="Drew J.C."/>
            <person name="Edwards S.V."/>
            <person name="Faircloth B.C."/>
            <person name="Fujita M.K."/>
            <person name="Greenwold M.J."/>
            <person name="Hoffmann F.G."/>
            <person name="Howard J.M."/>
            <person name="Iguchi T."/>
            <person name="Janes D.E."/>
            <person name="Khan S.Y."/>
            <person name="Kohno S."/>
            <person name="de Koning A.J."/>
            <person name="Lance S.L."/>
            <person name="McCarthy F.M."/>
            <person name="McCormack J.E."/>
            <person name="Merchant M.E."/>
            <person name="Peterson D.G."/>
            <person name="Pollock D.D."/>
            <person name="Pourmand N."/>
            <person name="Raney B.J."/>
            <person name="Roessler K.A."/>
            <person name="Sanford J.R."/>
            <person name="Sawyer R.H."/>
            <person name="Schmidt C.J."/>
            <person name="Triplett E.W."/>
            <person name="Tuberville T.D."/>
            <person name="Venegas-Anaya M."/>
            <person name="Howard J.T."/>
            <person name="Jarvis E.D."/>
            <person name="Guillette L.J.Jr."/>
            <person name="Glenn T.C."/>
            <person name="Green R.E."/>
            <person name="Ray D.A."/>
        </authorList>
    </citation>
    <scope>NUCLEOTIDE SEQUENCE [LARGE SCALE GENOMIC DNA]</scope>
    <source>
        <strain evidence="5">KSC_2009_1</strain>
    </source>
</reference>
<feature type="transmembrane region" description="Helical" evidence="2">
    <location>
        <begin position="157"/>
        <end position="181"/>
    </location>
</feature>
<feature type="compositionally biased region" description="Basic and acidic residues" evidence="1">
    <location>
        <begin position="85"/>
        <end position="97"/>
    </location>
</feature>
<proteinExistence type="predicted"/>
<dbReference type="Gene3D" id="2.60.40.10">
    <property type="entry name" value="Immunoglobulins"/>
    <property type="match status" value="1"/>
</dbReference>
<organism evidence="5 6">
    <name type="scientific">Alligator mississippiensis</name>
    <name type="common">American alligator</name>
    <dbReference type="NCBI Taxonomy" id="8496"/>
    <lineage>
        <taxon>Eukaryota</taxon>
        <taxon>Metazoa</taxon>
        <taxon>Chordata</taxon>
        <taxon>Craniata</taxon>
        <taxon>Vertebrata</taxon>
        <taxon>Euteleostomi</taxon>
        <taxon>Archelosauria</taxon>
        <taxon>Archosauria</taxon>
        <taxon>Crocodylia</taxon>
        <taxon>Alligatoridae</taxon>
        <taxon>Alligatorinae</taxon>
        <taxon>Alligator</taxon>
    </lineage>
</organism>
<keyword evidence="2" id="KW-0812">Transmembrane</keyword>
<evidence type="ECO:0000256" key="3">
    <source>
        <dbReference type="SAM" id="SignalP"/>
    </source>
</evidence>
<evidence type="ECO:0000256" key="2">
    <source>
        <dbReference type="SAM" id="Phobius"/>
    </source>
</evidence>
<feature type="region of interest" description="Disordered" evidence="1">
    <location>
        <begin position="216"/>
        <end position="238"/>
    </location>
</feature>
<dbReference type="Proteomes" id="UP000050525">
    <property type="component" value="Unassembled WGS sequence"/>
</dbReference>
<evidence type="ECO:0000259" key="4">
    <source>
        <dbReference type="SMART" id="SM00409"/>
    </source>
</evidence>
<feature type="region of interest" description="Disordered" evidence="1">
    <location>
        <begin position="75"/>
        <end position="97"/>
    </location>
</feature>
<keyword evidence="6" id="KW-1185">Reference proteome</keyword>
<dbReference type="GeneID" id="102568896"/>
<gene>
    <name evidence="5" type="primary">CEACAM19-2</name>
    <name evidence="5" type="ORF">Y1Q_0018224</name>
</gene>
<dbReference type="SUPFAM" id="SSF48726">
    <property type="entry name" value="Immunoglobulin"/>
    <property type="match status" value="1"/>
</dbReference>
<keyword evidence="2" id="KW-1133">Transmembrane helix</keyword>
<name>A0A151NKS0_ALLMI</name>
<keyword evidence="2" id="KW-0472">Membrane</keyword>
<dbReference type="KEGG" id="amj:102568896"/>
<dbReference type="OrthoDB" id="9048100at2759"/>
<comment type="caution">
    <text evidence="5">The sequence shown here is derived from an EMBL/GenBank/DDBJ whole genome shotgun (WGS) entry which is preliminary data.</text>
</comment>
<dbReference type="InterPro" id="IPR003599">
    <property type="entry name" value="Ig_sub"/>
</dbReference>
<feature type="domain" description="Immunoglobulin" evidence="4">
    <location>
        <begin position="36"/>
        <end position="138"/>
    </location>
</feature>
<dbReference type="InterPro" id="IPR013783">
    <property type="entry name" value="Ig-like_fold"/>
</dbReference>
<dbReference type="AlphaFoldDB" id="A0A151NKS0"/>
<protein>
    <submittedName>
        <fullName evidence="5">Carcinoembryonic antigen-related cell adhesion molecule 19</fullName>
    </submittedName>
</protein>
<dbReference type="SMART" id="SM00409">
    <property type="entry name" value="IG"/>
    <property type="match status" value="1"/>
</dbReference>
<evidence type="ECO:0000313" key="5">
    <source>
        <dbReference type="EMBL" id="KYO37085.1"/>
    </source>
</evidence>
<feature type="chain" id="PRO_5007586152" evidence="3">
    <location>
        <begin position="30"/>
        <end position="261"/>
    </location>
</feature>
<feature type="signal peptide" evidence="3">
    <location>
        <begin position="1"/>
        <end position="29"/>
    </location>
</feature>
<dbReference type="STRING" id="8496.A0A151NKS0"/>
<dbReference type="CTD" id="56971"/>
<keyword evidence="3" id="KW-0732">Signal</keyword>
<accession>A0A151NKS0</accession>
<dbReference type="EMBL" id="AKHW03002872">
    <property type="protein sequence ID" value="KYO37085.1"/>
    <property type="molecule type" value="Genomic_DNA"/>
</dbReference>
<evidence type="ECO:0000256" key="1">
    <source>
        <dbReference type="SAM" id="MobiDB-lite"/>
    </source>
</evidence>
<evidence type="ECO:0000313" key="6">
    <source>
        <dbReference type="Proteomes" id="UP000050525"/>
    </source>
</evidence>
<dbReference type="InterPro" id="IPR036179">
    <property type="entry name" value="Ig-like_dom_sf"/>
</dbReference>
<sequence length="261" mass="28346">MAAPRCGARLAALPWPWLWLWLWLALAGADELFVLVTPAEPRAGDNVTLTPTELGPLRQVDWYRGEGAPDGGSRILSFFPGQSRPQRDGARSTGRERGRADGTLVLLRARPGDSGLYRVALQLLPQGSRRGQVRLLVRDAEGTEPPPAWAPPAAPQYLGWVVAAVLVGALLAGALGTAVLYRRLRRAEPATRAMGKLDPQVSGRSDKQHIYEVMESPLDSPLPGGNTNPCGPPDPPVELPPELRYMELLSCAESVYEQIQR</sequence>